<reference evidence="1 2" key="1">
    <citation type="submission" date="2021-06" db="EMBL/GenBank/DDBJ databases">
        <authorList>
            <person name="Kallberg Y."/>
            <person name="Tangrot J."/>
            <person name="Rosling A."/>
        </authorList>
    </citation>
    <scope>NUCLEOTIDE SEQUENCE [LARGE SCALE GENOMIC DNA]</scope>
    <source>
        <strain evidence="1 2">120-4 pot B 10/14</strain>
    </source>
</reference>
<comment type="caution">
    <text evidence="1">The sequence shown here is derived from an EMBL/GenBank/DDBJ whole genome shotgun (WGS) entry which is preliminary data.</text>
</comment>
<protein>
    <submittedName>
        <fullName evidence="1">23208_t:CDS:1</fullName>
    </submittedName>
</protein>
<feature type="non-terminal residue" evidence="1">
    <location>
        <position position="1"/>
    </location>
</feature>
<keyword evidence="2" id="KW-1185">Reference proteome</keyword>
<gene>
    <name evidence="1" type="ORF">GMARGA_LOCUS43299</name>
</gene>
<proteinExistence type="predicted"/>
<feature type="non-terminal residue" evidence="1">
    <location>
        <position position="108"/>
    </location>
</feature>
<accession>A0ABN7XGQ5</accession>
<dbReference type="Gene3D" id="1.10.10.60">
    <property type="entry name" value="Homeodomain-like"/>
    <property type="match status" value="1"/>
</dbReference>
<dbReference type="Proteomes" id="UP000789901">
    <property type="component" value="Unassembled WGS sequence"/>
</dbReference>
<name>A0ABN7XGQ5_GIGMA</name>
<organism evidence="1 2">
    <name type="scientific">Gigaspora margarita</name>
    <dbReference type="NCBI Taxonomy" id="4874"/>
    <lineage>
        <taxon>Eukaryota</taxon>
        <taxon>Fungi</taxon>
        <taxon>Fungi incertae sedis</taxon>
        <taxon>Mucoromycota</taxon>
        <taxon>Glomeromycotina</taxon>
        <taxon>Glomeromycetes</taxon>
        <taxon>Diversisporales</taxon>
        <taxon>Gigasporaceae</taxon>
        <taxon>Gigaspora</taxon>
    </lineage>
</organism>
<dbReference type="EMBL" id="CAJVQB010138539">
    <property type="protein sequence ID" value="CAG8854478.1"/>
    <property type="molecule type" value="Genomic_DNA"/>
</dbReference>
<sequence>KTTLTNKQRQDIIAYKSKNPNISNVNLAEWVKKEFKLDVHPTTIGYLIKNKDDIGSNPSTKRQRTVRHPELENSLLDSKTDMDWNEKEIWRRCSVNENVIAIAIPKLK</sequence>
<evidence type="ECO:0000313" key="2">
    <source>
        <dbReference type="Proteomes" id="UP000789901"/>
    </source>
</evidence>
<evidence type="ECO:0000313" key="1">
    <source>
        <dbReference type="EMBL" id="CAG8854478.1"/>
    </source>
</evidence>